<dbReference type="Proteomes" id="UP000256964">
    <property type="component" value="Unassembled WGS sequence"/>
</dbReference>
<accession>A0A371DX35</accession>
<dbReference type="AlphaFoldDB" id="A0A371DX35"/>
<dbReference type="InterPro" id="IPR036047">
    <property type="entry name" value="F-box-like_dom_sf"/>
</dbReference>
<name>A0A371DX35_9APHY</name>
<dbReference type="InterPro" id="IPR001810">
    <property type="entry name" value="F-box_dom"/>
</dbReference>
<dbReference type="PROSITE" id="PS50181">
    <property type="entry name" value="FBOX"/>
    <property type="match status" value="1"/>
</dbReference>
<evidence type="ECO:0000259" key="1">
    <source>
        <dbReference type="PROSITE" id="PS50181"/>
    </source>
</evidence>
<protein>
    <recommendedName>
        <fullName evidence="1">F-box domain-containing protein</fullName>
    </recommendedName>
</protein>
<dbReference type="Gene3D" id="1.20.1280.50">
    <property type="match status" value="1"/>
</dbReference>
<evidence type="ECO:0000313" key="2">
    <source>
        <dbReference type="EMBL" id="RDX57110.1"/>
    </source>
</evidence>
<organism evidence="2 3">
    <name type="scientific">Lentinus brumalis</name>
    <dbReference type="NCBI Taxonomy" id="2498619"/>
    <lineage>
        <taxon>Eukaryota</taxon>
        <taxon>Fungi</taxon>
        <taxon>Dikarya</taxon>
        <taxon>Basidiomycota</taxon>
        <taxon>Agaricomycotina</taxon>
        <taxon>Agaricomycetes</taxon>
        <taxon>Polyporales</taxon>
        <taxon>Polyporaceae</taxon>
        <taxon>Lentinus</taxon>
    </lineage>
</organism>
<dbReference type="SUPFAM" id="SSF81383">
    <property type="entry name" value="F-box domain"/>
    <property type="match status" value="1"/>
</dbReference>
<proteinExistence type="predicted"/>
<reference evidence="2 3" key="1">
    <citation type="journal article" date="2018" name="Biotechnol. Biofuels">
        <title>Integrative visual omics of the white-rot fungus Polyporus brumalis exposes the biotechnological potential of its oxidative enzymes for delignifying raw plant biomass.</title>
        <authorList>
            <person name="Miyauchi S."/>
            <person name="Rancon A."/>
            <person name="Drula E."/>
            <person name="Hage H."/>
            <person name="Chaduli D."/>
            <person name="Favel A."/>
            <person name="Grisel S."/>
            <person name="Henrissat B."/>
            <person name="Herpoel-Gimbert I."/>
            <person name="Ruiz-Duenas F.J."/>
            <person name="Chevret D."/>
            <person name="Hainaut M."/>
            <person name="Lin J."/>
            <person name="Wang M."/>
            <person name="Pangilinan J."/>
            <person name="Lipzen A."/>
            <person name="Lesage-Meessen L."/>
            <person name="Navarro D."/>
            <person name="Riley R."/>
            <person name="Grigoriev I.V."/>
            <person name="Zhou S."/>
            <person name="Raouche S."/>
            <person name="Rosso M.N."/>
        </authorList>
    </citation>
    <scope>NUCLEOTIDE SEQUENCE [LARGE SCALE GENOMIC DNA]</scope>
    <source>
        <strain evidence="2 3">BRFM 1820</strain>
    </source>
</reference>
<dbReference type="OrthoDB" id="2757285at2759"/>
<gene>
    <name evidence="2" type="ORF">OH76DRAFT_16011</name>
</gene>
<dbReference type="EMBL" id="KZ857379">
    <property type="protein sequence ID" value="RDX57110.1"/>
    <property type="molecule type" value="Genomic_DNA"/>
</dbReference>
<sequence>MLPVDHKITSSTGGGQLFAKHRGWGSLANELRVHILQELDVTDLLSCSKVARVFKTLIDDTPSLRYRLLLHAAGMRDGPGGGLSVLKRIALLEDYENSWKAGNISIRQRPSWDYYEAGGLFMTLDRDQCQLDILRPASFFSGVPETAWTMNLSKLPEQGHAVFDPSSRYAVDLAQDLLVLMELPVHEPEKYPKCYVLSLSGNGATHPLAARGEMYLGSCLGLSSPKADVEIVGDLVGCTVLGINIYMSVYNWKTGTALWYDSEWDGNSNKMVYHTRCHILDSAHVLKISKYDLTMYPMAANFGTSTTGELAWNLGMPALAEGFKATHRASYIQRPRETPDCSPHFECDPSVTVLVVEYDIYHESRRRQDRTMLIAIVPISTMLARARVPPTTPKIPWEDWGALGARLVLMPSRTSYSEHIDAFGSRVVVSVPHRLSQQGVVQLEVAVLDVREGVVHAEGSRSAAECERTSTFLILDRFTEEDTPVFARPVEAKMPYRMVKTWCEVKSRDVSLLCDGLCG</sequence>
<evidence type="ECO:0000313" key="3">
    <source>
        <dbReference type="Proteomes" id="UP000256964"/>
    </source>
</evidence>
<dbReference type="Pfam" id="PF12937">
    <property type="entry name" value="F-box-like"/>
    <property type="match status" value="1"/>
</dbReference>
<feature type="domain" description="F-box" evidence="1">
    <location>
        <begin position="21"/>
        <end position="69"/>
    </location>
</feature>
<keyword evidence="3" id="KW-1185">Reference proteome</keyword>